<gene>
    <name evidence="3" type="ORF">FGADI_7547</name>
</gene>
<organism evidence="3 4">
    <name type="scientific">Fusarium gaditjirri</name>
    <dbReference type="NCBI Taxonomy" id="282569"/>
    <lineage>
        <taxon>Eukaryota</taxon>
        <taxon>Fungi</taxon>
        <taxon>Dikarya</taxon>
        <taxon>Ascomycota</taxon>
        <taxon>Pezizomycotina</taxon>
        <taxon>Sordariomycetes</taxon>
        <taxon>Hypocreomycetidae</taxon>
        <taxon>Hypocreales</taxon>
        <taxon>Nectriaceae</taxon>
        <taxon>Fusarium</taxon>
        <taxon>Fusarium nisikadoi species complex</taxon>
    </lineage>
</organism>
<dbReference type="OrthoDB" id="5066891at2759"/>
<evidence type="ECO:0000313" key="4">
    <source>
        <dbReference type="Proteomes" id="UP000604273"/>
    </source>
</evidence>
<feature type="region of interest" description="Disordered" evidence="1">
    <location>
        <begin position="253"/>
        <end position="362"/>
    </location>
</feature>
<feature type="signal peptide" evidence="2">
    <location>
        <begin position="1"/>
        <end position="22"/>
    </location>
</feature>
<reference evidence="3" key="2">
    <citation type="submission" date="2020-05" db="EMBL/GenBank/DDBJ databases">
        <authorList>
            <person name="Kim H.-S."/>
            <person name="Proctor R.H."/>
            <person name="Brown D.W."/>
        </authorList>
    </citation>
    <scope>NUCLEOTIDE SEQUENCE</scope>
    <source>
        <strain evidence="3">NRRL 45417</strain>
    </source>
</reference>
<reference evidence="3" key="1">
    <citation type="journal article" date="2020" name="BMC Genomics">
        <title>Correction to: Identification and distribution of gene clusters required for synthesis of sphingolipid metabolism inhibitors in diverse species of the filamentous fungus Fusarium.</title>
        <authorList>
            <person name="Kim H.S."/>
            <person name="Lohmar J.M."/>
            <person name="Busman M."/>
            <person name="Brown D.W."/>
            <person name="Naumann T.A."/>
            <person name="Divon H.H."/>
            <person name="Lysoe E."/>
            <person name="Uhlig S."/>
            <person name="Proctor R.H."/>
        </authorList>
    </citation>
    <scope>NUCLEOTIDE SEQUENCE</scope>
    <source>
        <strain evidence="3">NRRL 45417</strain>
    </source>
</reference>
<protein>
    <submittedName>
        <fullName evidence="3">Uncharacterized protein</fullName>
    </submittedName>
</protein>
<accession>A0A8H4WVH5</accession>
<dbReference type="AlphaFoldDB" id="A0A8H4WVH5"/>
<dbReference type="EMBL" id="JABFAI010000179">
    <property type="protein sequence ID" value="KAF4951349.1"/>
    <property type="molecule type" value="Genomic_DNA"/>
</dbReference>
<feature type="compositionally biased region" description="Basic and acidic residues" evidence="1">
    <location>
        <begin position="271"/>
        <end position="294"/>
    </location>
</feature>
<evidence type="ECO:0000256" key="1">
    <source>
        <dbReference type="SAM" id="MobiDB-lite"/>
    </source>
</evidence>
<feature type="compositionally biased region" description="Low complexity" evidence="1">
    <location>
        <begin position="301"/>
        <end position="319"/>
    </location>
</feature>
<feature type="chain" id="PRO_5034225653" evidence="2">
    <location>
        <begin position="23"/>
        <end position="377"/>
    </location>
</feature>
<comment type="caution">
    <text evidence="3">The sequence shown here is derived from an EMBL/GenBank/DDBJ whole genome shotgun (WGS) entry which is preliminary data.</text>
</comment>
<evidence type="ECO:0000313" key="3">
    <source>
        <dbReference type="EMBL" id="KAF4951349.1"/>
    </source>
</evidence>
<evidence type="ECO:0000256" key="2">
    <source>
        <dbReference type="SAM" id="SignalP"/>
    </source>
</evidence>
<keyword evidence="4" id="KW-1185">Reference proteome</keyword>
<name>A0A8H4WVH5_9HYPO</name>
<dbReference type="Proteomes" id="UP000604273">
    <property type="component" value="Unassembled WGS sequence"/>
</dbReference>
<sequence>MNFHPLFKVILVLGLMGCIVAAAAPDCSHPCTPGHQEEWICPIGIPKPRYHSGKWPTLEEEYFAKALIGPVSKQKSCGWEAEGSLCRAARNTHVTLSLVTLHPLTIKVKVGNYDTNPITFWTKYSPLSPHAFELGYLKITDGNQHVTGYAPQPEGYRPDTAPELSVISPGEALENDIVLTDQNHFLRQMMKTGGEVKVSMSGQWNGFWATTAPEVMKSDLGFACKNIWNSLGLSWSSKNELLVQFPQHHSASSYHHHSSHVSSDLPDETEATSKADSSESTTPKDDAGQKEGHAGEQPAAESPESVSPDDSSSKNVSQSDTEEIEATSAPSAAPQGRSEEKANAVAAAPSPKTMASTTLQPVRSACCKEGCKECKGS</sequence>
<proteinExistence type="predicted"/>
<keyword evidence="2" id="KW-0732">Signal</keyword>